<feature type="compositionally biased region" description="Basic and acidic residues" evidence="9">
    <location>
        <begin position="565"/>
        <end position="574"/>
    </location>
</feature>
<keyword evidence="4" id="KW-0493">Microtubule</keyword>
<dbReference type="PANTHER" id="PTHR15012">
    <property type="entry name" value="APICAL PROTEIN/SHROOM-RELATED"/>
    <property type="match status" value="1"/>
</dbReference>
<dbReference type="InterPro" id="IPR014799">
    <property type="entry name" value="ASD2_dom"/>
</dbReference>
<dbReference type="Proteomes" id="UP000824782">
    <property type="component" value="Unassembled WGS sequence"/>
</dbReference>
<proteinExistence type="inferred from homology"/>
<dbReference type="EMBL" id="WNYA01000001">
    <property type="protein sequence ID" value="KAG8593520.1"/>
    <property type="molecule type" value="Genomic_DNA"/>
</dbReference>
<evidence type="ECO:0000256" key="4">
    <source>
        <dbReference type="ARBA" id="ARBA00022701"/>
    </source>
</evidence>
<dbReference type="GO" id="GO:0005912">
    <property type="term" value="C:adherens junction"/>
    <property type="evidence" value="ECO:0007669"/>
    <property type="project" value="TreeGrafter"/>
</dbReference>
<feature type="compositionally biased region" description="Polar residues" evidence="9">
    <location>
        <begin position="772"/>
        <end position="793"/>
    </location>
</feature>
<dbReference type="Pfam" id="PF08687">
    <property type="entry name" value="ASD2"/>
    <property type="match status" value="1"/>
</dbReference>
<evidence type="ECO:0000256" key="7">
    <source>
        <dbReference type="PROSITE-ProRule" id="PRU00637"/>
    </source>
</evidence>
<feature type="region of interest" description="Disordered" evidence="9">
    <location>
        <begin position="619"/>
        <end position="701"/>
    </location>
</feature>
<evidence type="ECO:0000256" key="9">
    <source>
        <dbReference type="SAM" id="MobiDB-lite"/>
    </source>
</evidence>
<name>A0AAV7D982_ENGPU</name>
<feature type="region of interest" description="Disordered" evidence="9">
    <location>
        <begin position="729"/>
        <end position="834"/>
    </location>
</feature>
<keyword evidence="3" id="KW-0963">Cytoplasm</keyword>
<feature type="region of interest" description="Disordered" evidence="9">
    <location>
        <begin position="565"/>
        <end position="600"/>
    </location>
</feature>
<dbReference type="PROSITE" id="PS51306">
    <property type="entry name" value="ASD1"/>
    <property type="match status" value="1"/>
</dbReference>
<keyword evidence="5 7" id="KW-0009">Actin-binding</keyword>
<protein>
    <recommendedName>
        <fullName evidence="14">Protein Shroom3</fullName>
    </recommendedName>
</protein>
<feature type="compositionally biased region" description="Basic and acidic residues" evidence="9">
    <location>
        <begin position="805"/>
        <end position="821"/>
    </location>
</feature>
<dbReference type="Pfam" id="PF08688">
    <property type="entry name" value="ASD1"/>
    <property type="match status" value="1"/>
</dbReference>
<dbReference type="GO" id="GO:0030864">
    <property type="term" value="C:cortical actin cytoskeleton"/>
    <property type="evidence" value="ECO:0007669"/>
    <property type="project" value="TreeGrafter"/>
</dbReference>
<evidence type="ECO:0000256" key="2">
    <source>
        <dbReference type="ARBA" id="ARBA00006469"/>
    </source>
</evidence>
<feature type="compositionally biased region" description="Polar residues" evidence="9">
    <location>
        <begin position="624"/>
        <end position="659"/>
    </location>
</feature>
<dbReference type="GO" id="GO:0043296">
    <property type="term" value="C:apical junction complex"/>
    <property type="evidence" value="ECO:0007669"/>
    <property type="project" value="TreeGrafter"/>
</dbReference>
<feature type="compositionally biased region" description="Polar residues" evidence="9">
    <location>
        <begin position="575"/>
        <end position="600"/>
    </location>
</feature>
<dbReference type="EMBL" id="WNYA01000001">
    <property type="protein sequence ID" value="KAG8593521.1"/>
    <property type="molecule type" value="Genomic_DNA"/>
</dbReference>
<accession>A0AAV7D982</accession>
<feature type="compositionally biased region" description="Polar residues" evidence="9">
    <location>
        <begin position="39"/>
        <end position="58"/>
    </location>
</feature>
<organism evidence="12 13">
    <name type="scientific">Engystomops pustulosus</name>
    <name type="common">Tungara frog</name>
    <name type="synonym">Physalaemus pustulosus</name>
    <dbReference type="NCBI Taxonomy" id="76066"/>
    <lineage>
        <taxon>Eukaryota</taxon>
        <taxon>Metazoa</taxon>
        <taxon>Chordata</taxon>
        <taxon>Craniata</taxon>
        <taxon>Vertebrata</taxon>
        <taxon>Euteleostomi</taxon>
        <taxon>Amphibia</taxon>
        <taxon>Batrachia</taxon>
        <taxon>Anura</taxon>
        <taxon>Neobatrachia</taxon>
        <taxon>Hyloidea</taxon>
        <taxon>Leptodactylidae</taxon>
        <taxon>Leiuperinae</taxon>
        <taxon>Engystomops</taxon>
    </lineage>
</organism>
<dbReference type="GO" id="GO:0016324">
    <property type="term" value="C:apical plasma membrane"/>
    <property type="evidence" value="ECO:0007669"/>
    <property type="project" value="TreeGrafter"/>
</dbReference>
<feature type="region of interest" description="Disordered" evidence="9">
    <location>
        <begin position="330"/>
        <end position="356"/>
    </location>
</feature>
<feature type="region of interest" description="Disordered" evidence="9">
    <location>
        <begin position="29"/>
        <end position="69"/>
    </location>
</feature>
<evidence type="ECO:0000259" key="11">
    <source>
        <dbReference type="PROSITE" id="PS51307"/>
    </source>
</evidence>
<gene>
    <name evidence="12" type="ORF">GDO81_000860</name>
</gene>
<evidence type="ECO:0000256" key="1">
    <source>
        <dbReference type="ARBA" id="ARBA00004245"/>
    </source>
</evidence>
<feature type="region of interest" description="Disordered" evidence="9">
    <location>
        <begin position="1187"/>
        <end position="1212"/>
    </location>
</feature>
<keyword evidence="6" id="KW-0206">Cytoskeleton</keyword>
<evidence type="ECO:0000256" key="8">
    <source>
        <dbReference type="SAM" id="Coils"/>
    </source>
</evidence>
<feature type="compositionally biased region" description="Polar residues" evidence="9">
    <location>
        <begin position="330"/>
        <end position="347"/>
    </location>
</feature>
<feature type="region of interest" description="Disordered" evidence="9">
    <location>
        <begin position="993"/>
        <end position="1020"/>
    </location>
</feature>
<evidence type="ECO:0000313" key="13">
    <source>
        <dbReference type="Proteomes" id="UP000824782"/>
    </source>
</evidence>
<comment type="similarity">
    <text evidence="2">Belongs to the shroom family.</text>
</comment>
<evidence type="ECO:0000259" key="10">
    <source>
        <dbReference type="PROSITE" id="PS51306"/>
    </source>
</evidence>
<reference evidence="12" key="1">
    <citation type="thesis" date="2020" institute="ProQuest LLC" country="789 East Eisenhower Parkway, Ann Arbor, MI, USA">
        <title>Comparative Genomics and Chromosome Evolution.</title>
        <authorList>
            <person name="Mudd A.B."/>
        </authorList>
    </citation>
    <scope>NUCLEOTIDE SEQUENCE</scope>
    <source>
        <strain evidence="12">237g6f4</strain>
        <tissue evidence="12">Blood</tissue>
    </source>
</reference>
<keyword evidence="8" id="KW-0175">Coiled coil</keyword>
<feature type="coiled-coil region" evidence="8">
    <location>
        <begin position="1553"/>
        <end position="1580"/>
    </location>
</feature>
<comment type="caution">
    <text evidence="12">The sequence shown here is derived from an EMBL/GenBank/DDBJ whole genome shotgun (WGS) entry which is preliminary data.</text>
</comment>
<feature type="region of interest" description="Disordered" evidence="9">
    <location>
        <begin position="182"/>
        <end position="229"/>
    </location>
</feature>
<keyword evidence="13" id="KW-1185">Reference proteome</keyword>
<dbReference type="GO" id="GO:0051015">
    <property type="term" value="F:actin filament binding"/>
    <property type="evidence" value="ECO:0007669"/>
    <property type="project" value="InterPro"/>
</dbReference>
<feature type="domain" description="ASD1" evidence="10">
    <location>
        <begin position="715"/>
        <end position="824"/>
    </location>
</feature>
<feature type="compositionally biased region" description="Polar residues" evidence="9">
    <location>
        <begin position="686"/>
        <end position="701"/>
    </location>
</feature>
<dbReference type="InterPro" id="IPR027685">
    <property type="entry name" value="Shroom_fam"/>
</dbReference>
<feature type="compositionally biased region" description="Polar residues" evidence="9">
    <location>
        <begin position="666"/>
        <end position="678"/>
    </location>
</feature>
<sequence length="1757" mass="196222">MMQISQGTIGSPWHQAYHSSSSASDLSSYEHGYLRRSPDQYSSRGSMESLEHTSTTYQPCHLSPAKSTNSIDQLSHLHNKRDSAYSSFSTNSSIPEYHPVMYCKERSYSMENMLPRGNLQDGIKHADIRYIRTVYDSQRGVSEEYEVNSSLIKHRARFSGGYSRNSGGPAGRLDHNRFLSESDITEKGPPMPPTRSDSYAVTKHHERPSSWSSMDQHKSFRTHSKGPGSPMAFSINQQQKPMYGEGQLHTVMEKSPECSPLMKPKQIYSQIPQPGQPMLPAGIYPVPSPEPHFAHAPQPINNNGRLYPALAKEGTSYGGKGVSFPHFESNVKSSQSVHNSLSANQPKTKTDKKVKDRPTDFAQYKLHFSVSPEHNTCLTESNENKISSSRLIQSSSKTDPQLQTDCRKNMQELGNIEKKRHSGPAFQNELCNSKENLEVFCRATSIELSRSNTITDINKDEDCGNLYSTGLNSKKDETQQPLMSNFKCKLDSGNVIKHIEEADSSTTSYTTFQHSHEPSSTSQINIVDFPRRRLHSGTNQSGCNVTHGRTDVKQRASVFEKINKIEQREHENQKSHASVGSMYGQQSAQCPRGSSNRASVNSIEDIRSKFNSQDHILGGEFCKPSSSPANDKVTGTQLLKRTGSSSVKLGNAQKTTVESQVDKTQETNNEQCVLQTMPDSDKRTVDSQTMPNKEDQWQSASQDTLGFNRAYRNSIKDAQSKVLEATSYRRRDLEISPPQYKKPEKRAQRPTSAIVYSRSPVSPHAPKERHSITPTDNFAKSQESQSQEGTSVPHQVARIGARRRLTAEQKKRSYSEPEKMNEVGASDNELSSSVQKRGQNISFLEQTVADRRRMFERDGKACSTVNLSKPELKQLQQNALADYIERKTGRRPSSQESGFLKERSQSTYFSGSLIDNHSVSSTSSMNSLQEHNIFRTMDSRDNLSKPGRVSSTLPPGLTGLFDLATLEKKGDYPESRGRTSSFVQQRLRFESRSQNELKSIPANLPREVTSSKATDKATSAEDLVEKLPQSDPLHITTRSCPAVEKRSHDLVVKHDMFVKNISNAPTSAGLRSSKAITGDASEKAHETAFCSYTAHHTSTGPEIKTRPLTHTVQMGIQRHTRAQSLPPGSGLHNQLLNGRLNTVTSSSHPIPSKITQISSNHTEGTFRDMDICTDEERNINHMELSSHSNNFLNSNHNEKLKTKSSPPQRPPLPKIKCMDPGKEGNLPFTNNPCPVTEHSPSVGWKNNAMWSTSSSEPETPSHHGKISLRISESCLQSSSPVVVHDDEDDEVFMKEQGLETFSEINFVPPSPPQFPPPSLEDALLKESQEKVNKVFATPHKGYSNERYPILMEGAEEKDKTLEPSNSNLPVNNIALAQTEIPQFTTSLLGSSLSSLQYPPSQDEATSSKALDISDNKVSSYESTLSHANTNVMTPEDVKSQELAKDIVNIDKSLADILDPELKMKTTMDLMGGLFMKSTYALRENNRRWITERMLPDKVQTTENEETDKKNGSAENVTKSSMYYSMSASKAELLKRITDMHTEGGAGAEHLGVNEKKVELIASLNNKLEILKHAKESLLADIKLNNGLGEMMEAQIEKVCKPNEFDKYKMFIGDLDKVVNLLLSLSGRLARIENVLSTLGKDINAEEWNTWNEKKKQLCGQHEDACELKENLDRREKLVSDILGNYLTGEQFQDYLHFVKMKSALLIEQRELDDKIKLGQEQLNCLLESLPRDFIVSRKVPSVSSGNVKMLPPLITSL</sequence>
<evidence type="ECO:0008006" key="14">
    <source>
        <dbReference type="Google" id="ProtNLM"/>
    </source>
</evidence>
<evidence type="ECO:0000313" key="12">
    <source>
        <dbReference type="EMBL" id="KAG8593520.1"/>
    </source>
</evidence>
<comment type="subcellular location">
    <subcellularLocation>
        <location evidence="1">Cytoplasm</location>
        <location evidence="1">Cytoskeleton</location>
    </subcellularLocation>
</comment>
<feature type="domain" description="ASD2" evidence="11">
    <location>
        <begin position="1440"/>
        <end position="1730"/>
    </location>
</feature>
<evidence type="ECO:0000256" key="5">
    <source>
        <dbReference type="ARBA" id="ARBA00023203"/>
    </source>
</evidence>
<dbReference type="GO" id="GO:0007015">
    <property type="term" value="P:actin filament organization"/>
    <property type="evidence" value="ECO:0007669"/>
    <property type="project" value="TreeGrafter"/>
</dbReference>
<dbReference type="InterPro" id="IPR014800">
    <property type="entry name" value="ASD1_dom"/>
</dbReference>
<dbReference type="PROSITE" id="PS51307">
    <property type="entry name" value="ASD2"/>
    <property type="match status" value="1"/>
</dbReference>
<dbReference type="GO" id="GO:0005874">
    <property type="term" value="C:microtubule"/>
    <property type="evidence" value="ECO:0007669"/>
    <property type="project" value="UniProtKB-KW"/>
</dbReference>
<evidence type="ECO:0000256" key="6">
    <source>
        <dbReference type="ARBA" id="ARBA00023212"/>
    </source>
</evidence>
<evidence type="ECO:0000256" key="3">
    <source>
        <dbReference type="ARBA" id="ARBA00022490"/>
    </source>
</evidence>
<dbReference type="PANTHER" id="PTHR15012:SF33">
    <property type="entry name" value="PROTEIN SHROOM3"/>
    <property type="match status" value="1"/>
</dbReference>
<dbReference type="Gene3D" id="6.10.250.3120">
    <property type="match status" value="1"/>
</dbReference>